<keyword evidence="1" id="KW-0175">Coiled coil</keyword>
<feature type="compositionally biased region" description="Polar residues" evidence="2">
    <location>
        <begin position="261"/>
        <end position="274"/>
    </location>
</feature>
<comment type="caution">
    <text evidence="3">The sequence shown here is derived from an EMBL/GenBank/DDBJ whole genome shotgun (WGS) entry which is preliminary data.</text>
</comment>
<feature type="region of interest" description="Disordered" evidence="2">
    <location>
        <begin position="254"/>
        <end position="427"/>
    </location>
</feature>
<accession>A0A9W8JG19</accession>
<feature type="compositionally biased region" description="Basic and acidic residues" evidence="2">
    <location>
        <begin position="291"/>
        <end position="319"/>
    </location>
</feature>
<dbReference type="AlphaFoldDB" id="A0A9W8JG19"/>
<name>A0A9W8JG19_9AGAR</name>
<sequence>MTQYVPPSPCDLDDEYYWDFVTFSARGRLFRVPKYRLISESEHFANKYALDGDSGSEIEYGTVEDPHLNAVKLDDVSADEFRSFLKAVYPKVVHCDLALSKDEWLSVLKLSTRWLFNNLRKKAIEELACSDLGPIEKIQLGKEYNIEAWLLSGCSDLVSREPVISIEDAEKIDWKVAINLYIIRDGVKTDPLADVHTIDDQVRNAFSTDFERIRSSQSLYLTADEKLGEIREEEERKREVEKRKREVEEPKALATSRFLLGSNSRPPADSSSPAVDTARLSKASSPTLGGEEDKGGAKSDGTSKESAKDTLRARDEERRVRKAMKVAKKKAKAAAKNVEETRTSDIERPSIPEPAEQNAKSEAASENLLVDISLTPTPAYTARSPTARRPPLAERLSKIAPSTWPPVPTTSATGDKPINSPVSSFWS</sequence>
<gene>
    <name evidence="3" type="ORF">H1R20_g6952</name>
</gene>
<evidence type="ECO:0000313" key="3">
    <source>
        <dbReference type="EMBL" id="KAJ2930138.1"/>
    </source>
</evidence>
<feature type="compositionally biased region" description="Basic and acidic residues" evidence="2">
    <location>
        <begin position="337"/>
        <end position="350"/>
    </location>
</feature>
<feature type="coiled-coil region" evidence="1">
    <location>
        <begin position="223"/>
        <end position="250"/>
    </location>
</feature>
<feature type="non-terminal residue" evidence="3">
    <location>
        <position position="1"/>
    </location>
</feature>
<dbReference type="EMBL" id="JANBPK010000848">
    <property type="protein sequence ID" value="KAJ2930138.1"/>
    <property type="molecule type" value="Genomic_DNA"/>
</dbReference>
<evidence type="ECO:0008006" key="5">
    <source>
        <dbReference type="Google" id="ProtNLM"/>
    </source>
</evidence>
<reference evidence="3" key="1">
    <citation type="submission" date="2022-06" db="EMBL/GenBank/DDBJ databases">
        <title>Genome Sequence of Candolleomyces eurysporus.</title>
        <authorList>
            <person name="Buettner E."/>
        </authorList>
    </citation>
    <scope>NUCLEOTIDE SEQUENCE</scope>
    <source>
        <strain evidence="3">VTCC 930004</strain>
    </source>
</reference>
<dbReference type="Proteomes" id="UP001140091">
    <property type="component" value="Unassembled WGS sequence"/>
</dbReference>
<dbReference type="Gene3D" id="3.30.710.10">
    <property type="entry name" value="Potassium Channel Kv1.1, Chain A"/>
    <property type="match status" value="1"/>
</dbReference>
<evidence type="ECO:0000256" key="1">
    <source>
        <dbReference type="SAM" id="Coils"/>
    </source>
</evidence>
<feature type="compositionally biased region" description="Basic residues" evidence="2">
    <location>
        <begin position="320"/>
        <end position="333"/>
    </location>
</feature>
<dbReference type="OrthoDB" id="3199068at2759"/>
<protein>
    <recommendedName>
        <fullName evidence="5">BTB domain-containing protein</fullName>
    </recommendedName>
</protein>
<evidence type="ECO:0000256" key="2">
    <source>
        <dbReference type="SAM" id="MobiDB-lite"/>
    </source>
</evidence>
<keyword evidence="4" id="KW-1185">Reference proteome</keyword>
<dbReference type="SUPFAM" id="SSF54695">
    <property type="entry name" value="POZ domain"/>
    <property type="match status" value="1"/>
</dbReference>
<proteinExistence type="predicted"/>
<organism evidence="3 4">
    <name type="scientific">Candolleomyces eurysporus</name>
    <dbReference type="NCBI Taxonomy" id="2828524"/>
    <lineage>
        <taxon>Eukaryota</taxon>
        <taxon>Fungi</taxon>
        <taxon>Dikarya</taxon>
        <taxon>Basidiomycota</taxon>
        <taxon>Agaricomycotina</taxon>
        <taxon>Agaricomycetes</taxon>
        <taxon>Agaricomycetidae</taxon>
        <taxon>Agaricales</taxon>
        <taxon>Agaricineae</taxon>
        <taxon>Psathyrellaceae</taxon>
        <taxon>Candolleomyces</taxon>
    </lineage>
</organism>
<dbReference type="InterPro" id="IPR011333">
    <property type="entry name" value="SKP1/BTB/POZ_sf"/>
</dbReference>
<evidence type="ECO:0000313" key="4">
    <source>
        <dbReference type="Proteomes" id="UP001140091"/>
    </source>
</evidence>